<reference evidence="5" key="1">
    <citation type="submission" date="2018-04" db="EMBL/GenBank/DDBJ databases">
        <authorList>
            <person name="Illikoud N."/>
        </authorList>
    </citation>
    <scope>NUCLEOTIDE SEQUENCE [LARGE SCALE GENOMIC DNA]</scope>
</reference>
<keyword evidence="2" id="KW-0812">Transmembrane</keyword>
<dbReference type="RefSeq" id="WP_120487682.1">
    <property type="nucleotide sequence ID" value="NZ_CBCPKC010000001.1"/>
</dbReference>
<evidence type="ECO:0000259" key="3">
    <source>
        <dbReference type="Pfam" id="PF02397"/>
    </source>
</evidence>
<protein>
    <recommendedName>
        <fullName evidence="3">Bacterial sugar transferase domain-containing protein</fullName>
    </recommendedName>
</protein>
<dbReference type="AlphaFoldDB" id="A0A2X0S8D1"/>
<dbReference type="EMBL" id="OUNC01000012">
    <property type="protein sequence ID" value="SPP28231.1"/>
    <property type="molecule type" value="Genomic_DNA"/>
</dbReference>
<keyword evidence="2" id="KW-1133">Transmembrane helix</keyword>
<accession>A0A2X0S8D1</accession>
<keyword evidence="2" id="KW-0472">Membrane</keyword>
<dbReference type="PANTHER" id="PTHR30576">
    <property type="entry name" value="COLANIC BIOSYNTHESIS UDP-GLUCOSE LIPID CARRIER TRANSFERASE"/>
    <property type="match status" value="1"/>
</dbReference>
<dbReference type="InterPro" id="IPR003362">
    <property type="entry name" value="Bact_transf"/>
</dbReference>
<sequence length="220" mass="25420">MMYQAKEKVEFTQNCVKRSALYEGCVRLIDIVLSLLAIVLTFPLLLAVGILMKIEEPKAPFLFHQIRVGRNGSPFMMYKIRSMRVDAEALLAQLKTKNEMSGHMFKMAEDPRITKIGKFIRKTSIDEFPQFFNVLKGDMSLVGPRPALPTEVAEYSSHDEKRLYVKPGCTGLWQVSGRNQLSFQEMIELDHHYIRNRSLTFNIVILFRTVKEILIDKRGY</sequence>
<evidence type="ECO:0000256" key="2">
    <source>
        <dbReference type="SAM" id="Phobius"/>
    </source>
</evidence>
<feature type="transmembrane region" description="Helical" evidence="2">
    <location>
        <begin position="31"/>
        <end position="52"/>
    </location>
</feature>
<dbReference type="Pfam" id="PF02397">
    <property type="entry name" value="Bac_transf"/>
    <property type="match status" value="1"/>
</dbReference>
<feature type="domain" description="Bacterial sugar transferase" evidence="3">
    <location>
        <begin position="27"/>
        <end position="214"/>
    </location>
</feature>
<dbReference type="GO" id="GO:0016780">
    <property type="term" value="F:phosphotransferase activity, for other substituted phosphate groups"/>
    <property type="evidence" value="ECO:0007669"/>
    <property type="project" value="TreeGrafter"/>
</dbReference>
<proteinExistence type="inferred from homology"/>
<evidence type="ECO:0000313" key="4">
    <source>
        <dbReference type="EMBL" id="SPP28231.1"/>
    </source>
</evidence>
<evidence type="ECO:0000256" key="1">
    <source>
        <dbReference type="ARBA" id="ARBA00006464"/>
    </source>
</evidence>
<dbReference type="Proteomes" id="UP000270190">
    <property type="component" value="Unassembled WGS sequence"/>
</dbReference>
<evidence type="ECO:0000313" key="5">
    <source>
        <dbReference type="Proteomes" id="UP000270190"/>
    </source>
</evidence>
<dbReference type="PANTHER" id="PTHR30576:SF10">
    <property type="entry name" value="SLL5057 PROTEIN"/>
    <property type="match status" value="1"/>
</dbReference>
<organism evidence="4 5">
    <name type="scientific">Brochothrix thermosphacta</name>
    <name type="common">Microbacterium thermosphactum</name>
    <dbReference type="NCBI Taxonomy" id="2756"/>
    <lineage>
        <taxon>Bacteria</taxon>
        <taxon>Bacillati</taxon>
        <taxon>Bacillota</taxon>
        <taxon>Bacilli</taxon>
        <taxon>Bacillales</taxon>
        <taxon>Listeriaceae</taxon>
        <taxon>Brochothrix</taxon>
    </lineage>
</organism>
<name>A0A2X0S8D1_BROTH</name>
<gene>
    <name evidence="4" type="ORF">BTBSAS_20101</name>
</gene>
<comment type="similarity">
    <text evidence="1">Belongs to the bacterial sugar transferase family.</text>
</comment>